<evidence type="ECO:0000313" key="1">
    <source>
        <dbReference type="EMBL" id="MET3596239.1"/>
    </source>
</evidence>
<dbReference type="RefSeq" id="WP_292302746.1">
    <property type="nucleotide sequence ID" value="NZ_JBEPLM010000013.1"/>
</dbReference>
<keyword evidence="2" id="KW-1185">Reference proteome</keyword>
<reference evidence="1 2" key="1">
    <citation type="submission" date="2024-06" db="EMBL/GenBank/DDBJ databases">
        <title>Genomic Encyclopedia of Type Strains, Phase IV (KMG-IV): sequencing the most valuable type-strain genomes for metagenomic binning, comparative biology and taxonomic classification.</title>
        <authorList>
            <person name="Goeker M."/>
        </authorList>
    </citation>
    <scope>NUCLEOTIDE SEQUENCE [LARGE SCALE GENOMIC DNA]</scope>
    <source>
        <strain evidence="1 2">DSM 29846</strain>
    </source>
</reference>
<evidence type="ECO:0000313" key="2">
    <source>
        <dbReference type="Proteomes" id="UP001549036"/>
    </source>
</evidence>
<gene>
    <name evidence="1" type="ORF">ABID26_005656</name>
</gene>
<dbReference type="EMBL" id="JBEPLM010000013">
    <property type="protein sequence ID" value="MET3596239.1"/>
    <property type="molecule type" value="Genomic_DNA"/>
</dbReference>
<comment type="caution">
    <text evidence="1">The sequence shown here is derived from an EMBL/GenBank/DDBJ whole genome shotgun (WGS) entry which is preliminary data.</text>
</comment>
<sequence length="143" mass="15976">MRHQTLNELQAIADVNSLGPTSTMTRTQRIERWADLLDKHPVRSLGMLIGTEYLPAAARGLARADGSPITVAFEDPLLRAAGLKNDTYGEAKRFFELSDWQLHDIVCSCHAGTLTEGKSAAATVRRSLNGRRFLVWLRYVLMH</sequence>
<proteinExistence type="predicted"/>
<dbReference type="Proteomes" id="UP001549036">
    <property type="component" value="Unassembled WGS sequence"/>
</dbReference>
<name>A0ABV2I017_9HYPH</name>
<accession>A0ABV2I017</accession>
<protein>
    <submittedName>
        <fullName evidence="1">Uncharacterized protein</fullName>
    </submittedName>
</protein>
<organism evidence="1 2">
    <name type="scientific">Mesorhizobium shonense</name>
    <dbReference type="NCBI Taxonomy" id="1209948"/>
    <lineage>
        <taxon>Bacteria</taxon>
        <taxon>Pseudomonadati</taxon>
        <taxon>Pseudomonadota</taxon>
        <taxon>Alphaproteobacteria</taxon>
        <taxon>Hyphomicrobiales</taxon>
        <taxon>Phyllobacteriaceae</taxon>
        <taxon>Mesorhizobium</taxon>
    </lineage>
</organism>